<dbReference type="GO" id="GO:0000775">
    <property type="term" value="C:chromosome, centromeric region"/>
    <property type="evidence" value="ECO:0007669"/>
    <property type="project" value="UniProtKB-SubCell"/>
</dbReference>
<dbReference type="InParanoid" id="A0A1C7NQM9"/>
<keyword evidence="4" id="KW-0158">Chromosome</keyword>
<name>A0A1C7NQM9_9FUNG</name>
<proteinExistence type="inferred from homology"/>
<dbReference type="GO" id="GO:0005634">
    <property type="term" value="C:nucleus"/>
    <property type="evidence" value="ECO:0007669"/>
    <property type="project" value="UniProtKB-SubCell"/>
</dbReference>
<keyword evidence="8" id="KW-1185">Reference proteome</keyword>
<dbReference type="AlphaFoldDB" id="A0A1C7NQM9"/>
<dbReference type="Proteomes" id="UP000093000">
    <property type="component" value="Unassembled WGS sequence"/>
</dbReference>
<sequence>MEDNTEELSNKTFRTRQLSPFHNFTQQSLSQKERALSNVFCQRLELMDITRNSRNKKQAQGEIKELTITSLNLPDVPTYDQLIQPIRIKIEIHLFSDSSSFKNEFVLLPASKQPKVLLDLAEDIAFYPLLLYRASSDVVETVLYWLEHAYLSPARNFIIPNTNLTRIINICIESFHYVTQEIEDGLTEDTFMRPVIDALPDVLKLEYQTSSDDISKISLNISRQEALEICKQLPERALFYKAFLNHVVNATSIRLSSHTLYHVSYSSFAIRKDGCFKITADALKDDAIDLLKELVQAAEQQAYQLLY</sequence>
<reference evidence="7 8" key="1">
    <citation type="submission" date="2016-03" db="EMBL/GenBank/DDBJ databases">
        <title>Choanephora cucurbitarum.</title>
        <authorList>
            <person name="Min B."/>
            <person name="Park H."/>
            <person name="Park J.-H."/>
            <person name="Shin H.-D."/>
            <person name="Choi I.-G."/>
        </authorList>
    </citation>
    <scope>NUCLEOTIDE SEQUENCE [LARGE SCALE GENOMIC DNA]</scope>
    <source>
        <strain evidence="7 8">KUS-F28377</strain>
    </source>
</reference>
<evidence type="ECO:0000256" key="5">
    <source>
        <dbReference type="ARBA" id="ARBA00023242"/>
    </source>
</evidence>
<dbReference type="Pfam" id="PF13092">
    <property type="entry name" value="CENP-L"/>
    <property type="match status" value="1"/>
</dbReference>
<evidence type="ECO:0000256" key="1">
    <source>
        <dbReference type="ARBA" id="ARBA00004123"/>
    </source>
</evidence>
<dbReference type="OrthoDB" id="2555519at2759"/>
<evidence type="ECO:0000313" key="7">
    <source>
        <dbReference type="EMBL" id="OBZ91260.1"/>
    </source>
</evidence>
<keyword evidence="5" id="KW-0539">Nucleus</keyword>
<evidence type="ECO:0000256" key="3">
    <source>
        <dbReference type="ARBA" id="ARBA00011060"/>
    </source>
</evidence>
<keyword evidence="6" id="KW-0137">Centromere</keyword>
<accession>A0A1C7NQM9</accession>
<dbReference type="PANTHER" id="PTHR31740">
    <property type="entry name" value="CENTROMERE PROTEIN L"/>
    <property type="match status" value="1"/>
</dbReference>
<evidence type="ECO:0000256" key="2">
    <source>
        <dbReference type="ARBA" id="ARBA00004584"/>
    </source>
</evidence>
<dbReference type="PANTHER" id="PTHR31740:SF2">
    <property type="entry name" value="CENTROMERE PROTEIN L"/>
    <property type="match status" value="1"/>
</dbReference>
<evidence type="ECO:0000256" key="4">
    <source>
        <dbReference type="ARBA" id="ARBA00022454"/>
    </source>
</evidence>
<gene>
    <name evidence="7" type="ORF">A0J61_00666</name>
</gene>
<comment type="caution">
    <text evidence="7">The sequence shown here is derived from an EMBL/GenBank/DDBJ whole genome shotgun (WGS) entry which is preliminary data.</text>
</comment>
<dbReference type="EMBL" id="LUGH01000016">
    <property type="protein sequence ID" value="OBZ91260.1"/>
    <property type="molecule type" value="Genomic_DNA"/>
</dbReference>
<protein>
    <submittedName>
        <fullName evidence="7">Uncharacterized protein</fullName>
    </submittedName>
</protein>
<evidence type="ECO:0000256" key="6">
    <source>
        <dbReference type="ARBA" id="ARBA00023328"/>
    </source>
</evidence>
<comment type="similarity">
    <text evidence="3">Belongs to the CENP-L/IML3 family.</text>
</comment>
<evidence type="ECO:0000313" key="8">
    <source>
        <dbReference type="Proteomes" id="UP000093000"/>
    </source>
</evidence>
<dbReference type="InterPro" id="IPR025204">
    <property type="entry name" value="CENP-L"/>
</dbReference>
<comment type="subcellular location">
    <subcellularLocation>
        <location evidence="2">Chromosome</location>
        <location evidence="2">Centromere</location>
    </subcellularLocation>
    <subcellularLocation>
        <location evidence="1">Nucleus</location>
    </subcellularLocation>
</comment>
<organism evidence="7 8">
    <name type="scientific">Choanephora cucurbitarum</name>
    <dbReference type="NCBI Taxonomy" id="101091"/>
    <lineage>
        <taxon>Eukaryota</taxon>
        <taxon>Fungi</taxon>
        <taxon>Fungi incertae sedis</taxon>
        <taxon>Mucoromycota</taxon>
        <taxon>Mucoromycotina</taxon>
        <taxon>Mucoromycetes</taxon>
        <taxon>Mucorales</taxon>
        <taxon>Mucorineae</taxon>
        <taxon>Choanephoraceae</taxon>
        <taxon>Choanephoroideae</taxon>
        <taxon>Choanephora</taxon>
    </lineage>
</organism>